<feature type="non-terminal residue" evidence="1">
    <location>
        <position position="1"/>
    </location>
</feature>
<sequence length="26" mass="2941">TKNKGIHKALHVRKANIKAKELADKE</sequence>
<reference evidence="1" key="1">
    <citation type="journal article" date="2015" name="Nature">
        <title>Complex archaea that bridge the gap between prokaryotes and eukaryotes.</title>
        <authorList>
            <person name="Spang A."/>
            <person name="Saw J.H."/>
            <person name="Jorgensen S.L."/>
            <person name="Zaremba-Niedzwiedzka K."/>
            <person name="Martijn J."/>
            <person name="Lind A.E."/>
            <person name="van Eijk R."/>
            <person name="Schleper C."/>
            <person name="Guy L."/>
            <person name="Ettema T.J."/>
        </authorList>
    </citation>
    <scope>NUCLEOTIDE SEQUENCE</scope>
</reference>
<evidence type="ECO:0000313" key="1">
    <source>
        <dbReference type="EMBL" id="KKK55488.1"/>
    </source>
</evidence>
<dbReference type="EMBL" id="LAZR01065463">
    <property type="protein sequence ID" value="KKK55488.1"/>
    <property type="molecule type" value="Genomic_DNA"/>
</dbReference>
<dbReference type="AlphaFoldDB" id="A0A0F8WFX5"/>
<accession>A0A0F8WFX5</accession>
<proteinExistence type="predicted"/>
<comment type="caution">
    <text evidence="1">The sequence shown here is derived from an EMBL/GenBank/DDBJ whole genome shotgun (WGS) entry which is preliminary data.</text>
</comment>
<protein>
    <submittedName>
        <fullName evidence="1">Uncharacterized protein</fullName>
    </submittedName>
</protein>
<organism evidence="1">
    <name type="scientific">marine sediment metagenome</name>
    <dbReference type="NCBI Taxonomy" id="412755"/>
    <lineage>
        <taxon>unclassified sequences</taxon>
        <taxon>metagenomes</taxon>
        <taxon>ecological metagenomes</taxon>
    </lineage>
</organism>
<gene>
    <name evidence="1" type="ORF">LCGC14_3074040</name>
</gene>
<name>A0A0F8WFX5_9ZZZZ</name>